<sequence length="94" mass="10510">MAEIDKENIKLMSTGINHGAHPLAKVIAEKTQISKEQIRTITHEAQDLFNQTRAIVLADGAGEMTLLSEEEFNNMPELTPPKTERLISQKNVLQ</sequence>
<protein>
    <submittedName>
        <fullName evidence="2">Type III translocation machinery component</fullName>
    </submittedName>
</protein>
<evidence type="ECO:0000313" key="2">
    <source>
        <dbReference type="EMBL" id="GFN45892.1"/>
    </source>
</evidence>
<dbReference type="EMBL" id="BLXO01000002">
    <property type="protein sequence ID" value="GFN45892.1"/>
    <property type="molecule type" value="Genomic_DNA"/>
</dbReference>
<proteinExistence type="predicted"/>
<evidence type="ECO:0000313" key="3">
    <source>
        <dbReference type="Proteomes" id="UP000504714"/>
    </source>
</evidence>
<comment type="caution">
    <text evidence="2">The sequence shown here is derived from an EMBL/GenBank/DDBJ whole genome shotgun (WGS) entry which is preliminary data.</text>
</comment>
<gene>
    <name evidence="2" type="ORF">RINTU1_12520</name>
</gene>
<feature type="region of interest" description="Disordered" evidence="1">
    <location>
        <begin position="74"/>
        <end position="94"/>
    </location>
</feature>
<dbReference type="Proteomes" id="UP000504714">
    <property type="component" value="Unassembled WGS sequence"/>
</dbReference>
<dbReference type="RefSeq" id="WP_235949990.1">
    <property type="nucleotide sequence ID" value="NZ_BLXO01000002.1"/>
</dbReference>
<accession>A0A6L2ZMR1</accession>
<name>A0A6L2ZMR1_9ENTR</name>
<reference evidence="2 3" key="1">
    <citation type="submission" date="2020-06" db="EMBL/GenBank/DDBJ databases">
        <title>The genome sequence of Candidatus Regiella insecticola strain Tut.</title>
        <authorList>
            <person name="Nikoh N."/>
            <person name="Tsuchida T."/>
            <person name="Koga R."/>
            <person name="Oshima K."/>
            <person name="Hattori M."/>
            <person name="Fukatsu T."/>
        </authorList>
    </citation>
    <scope>NUCLEOTIDE SEQUENCE [LARGE SCALE GENOMIC DNA]</scope>
    <source>
        <strain evidence="2 3">Tut</strain>
    </source>
</reference>
<dbReference type="AlphaFoldDB" id="A0A6L2ZMR1"/>
<evidence type="ECO:0000256" key="1">
    <source>
        <dbReference type="SAM" id="MobiDB-lite"/>
    </source>
</evidence>
<organism evidence="2 3">
    <name type="scientific">Candidatus Regiella insecticola</name>
    <dbReference type="NCBI Taxonomy" id="138073"/>
    <lineage>
        <taxon>Bacteria</taxon>
        <taxon>Pseudomonadati</taxon>
        <taxon>Pseudomonadota</taxon>
        <taxon>Gammaproteobacteria</taxon>
        <taxon>Enterobacterales</taxon>
        <taxon>Enterobacteriaceae</taxon>
        <taxon>aphid secondary symbionts</taxon>
        <taxon>Candidatus Regiella</taxon>
    </lineage>
</organism>